<keyword evidence="1" id="KW-0813">Transport</keyword>
<dbReference type="GO" id="GO:0046872">
    <property type="term" value="F:metal ion binding"/>
    <property type="evidence" value="ECO:0007669"/>
    <property type="project" value="UniProtKB-KW"/>
</dbReference>
<protein>
    <recommendedName>
        <fullName evidence="8">Bacterioferritin-associated ferredoxin</fullName>
    </recommendedName>
</protein>
<evidence type="ECO:0000256" key="6">
    <source>
        <dbReference type="ARBA" id="ARBA00023014"/>
    </source>
</evidence>
<dbReference type="RefSeq" id="WP_135281686.1">
    <property type="nucleotide sequence ID" value="NZ_SRIO01000007.1"/>
</dbReference>
<dbReference type="AlphaFoldDB" id="A0A4Z0FAM8"/>
<comment type="caution">
    <text evidence="11">The sequence shown here is derived from an EMBL/GenBank/DDBJ whole genome shotgun (WGS) entry which is preliminary data.</text>
</comment>
<dbReference type="PANTHER" id="PTHR37424:SF1">
    <property type="entry name" value="BACTERIOFERRITIN-ASSOCIATED FERREDOXIN"/>
    <property type="match status" value="1"/>
</dbReference>
<dbReference type="InterPro" id="IPR007419">
    <property type="entry name" value="BFD-like_2Fe2S-bd_dom"/>
</dbReference>
<keyword evidence="6" id="KW-0411">Iron-sulfur</keyword>
<dbReference type="InterPro" id="IPR041854">
    <property type="entry name" value="BFD-like_2Fe2S-bd_dom_sf"/>
</dbReference>
<evidence type="ECO:0000256" key="7">
    <source>
        <dbReference type="ARBA" id="ARBA00034078"/>
    </source>
</evidence>
<keyword evidence="4" id="KW-0249">Electron transport</keyword>
<dbReference type="Proteomes" id="UP000297890">
    <property type="component" value="Unassembled WGS sequence"/>
</dbReference>
<dbReference type="InterPro" id="IPR052371">
    <property type="entry name" value="BFD-associated_ferredoxin"/>
</dbReference>
<evidence type="ECO:0000313" key="11">
    <source>
        <dbReference type="EMBL" id="TFZ82699.1"/>
    </source>
</evidence>
<evidence type="ECO:0000256" key="2">
    <source>
        <dbReference type="ARBA" id="ARBA00022714"/>
    </source>
</evidence>
<evidence type="ECO:0000256" key="4">
    <source>
        <dbReference type="ARBA" id="ARBA00022982"/>
    </source>
</evidence>
<reference evidence="11 12" key="1">
    <citation type="journal article" date="2019" name="ISME J.">
        <title>Candidatus Macondimonas diazotrophica, a novel gammaproteobacterial genus dominating crude-oil-contaminated coastal sediments.</title>
        <authorList>
            <person name="Karthikeyan S."/>
            <person name="Konstantinidis K."/>
        </authorList>
    </citation>
    <scope>NUCLEOTIDE SEQUENCE [LARGE SCALE GENOMIC DNA]</scope>
    <source>
        <strain evidence="11 12">KTK01</strain>
    </source>
</reference>
<evidence type="ECO:0000313" key="12">
    <source>
        <dbReference type="Proteomes" id="UP000297890"/>
    </source>
</evidence>
<gene>
    <name evidence="11" type="ORF">E4680_06980</name>
</gene>
<dbReference type="PANTHER" id="PTHR37424">
    <property type="entry name" value="BACTERIOFERRITIN-ASSOCIATED FERREDOXIN"/>
    <property type="match status" value="1"/>
</dbReference>
<organism evidence="11 12">
    <name type="scientific">Candidatus Macondimonas diazotrophica</name>
    <dbReference type="NCBI Taxonomy" id="2305248"/>
    <lineage>
        <taxon>Bacteria</taxon>
        <taxon>Pseudomonadati</taxon>
        <taxon>Pseudomonadota</taxon>
        <taxon>Gammaproteobacteria</taxon>
        <taxon>Chromatiales</taxon>
        <taxon>Ectothiorhodospiraceae</taxon>
        <taxon>Candidatus Macondimonas</taxon>
    </lineage>
</organism>
<evidence type="ECO:0000256" key="9">
    <source>
        <dbReference type="ARBA" id="ARBA00046332"/>
    </source>
</evidence>
<evidence type="ECO:0000259" key="10">
    <source>
        <dbReference type="Pfam" id="PF04324"/>
    </source>
</evidence>
<evidence type="ECO:0000256" key="5">
    <source>
        <dbReference type="ARBA" id="ARBA00023004"/>
    </source>
</evidence>
<dbReference type="Pfam" id="PF04324">
    <property type="entry name" value="Fer2_BFD"/>
    <property type="match status" value="1"/>
</dbReference>
<feature type="domain" description="BFD-like [2Fe-2S]-binding" evidence="10">
    <location>
        <begin position="2"/>
        <end position="50"/>
    </location>
</feature>
<dbReference type="OrthoDB" id="9815350at2"/>
<keyword evidence="12" id="KW-1185">Reference proteome</keyword>
<proteinExistence type="inferred from homology"/>
<keyword evidence="3" id="KW-0479">Metal-binding</keyword>
<dbReference type="Gene3D" id="1.10.10.1100">
    <property type="entry name" value="BFD-like [2Fe-2S]-binding domain"/>
    <property type="match status" value="1"/>
</dbReference>
<comment type="cofactor">
    <cofactor evidence="7">
        <name>[2Fe-2S] cluster</name>
        <dbReference type="ChEBI" id="CHEBI:190135"/>
    </cofactor>
</comment>
<evidence type="ECO:0000256" key="8">
    <source>
        <dbReference type="ARBA" id="ARBA00039386"/>
    </source>
</evidence>
<dbReference type="GO" id="GO:0051537">
    <property type="term" value="F:2 iron, 2 sulfur cluster binding"/>
    <property type="evidence" value="ECO:0007669"/>
    <property type="project" value="UniProtKB-KW"/>
</dbReference>
<accession>A0A4Z0FAM8</accession>
<keyword evidence="2" id="KW-0001">2Fe-2S</keyword>
<dbReference type="EMBL" id="SRIO01000007">
    <property type="protein sequence ID" value="TFZ82699.1"/>
    <property type="molecule type" value="Genomic_DNA"/>
</dbReference>
<comment type="similarity">
    <text evidence="9">Belongs to the Bfd family.</text>
</comment>
<evidence type="ECO:0000256" key="1">
    <source>
        <dbReference type="ARBA" id="ARBA00022448"/>
    </source>
</evidence>
<name>A0A4Z0FAM8_9GAMM</name>
<sequence>MYVCVCRAVTNRDLAEAMAQGHQTLPALQSTLGVATGCGRCRGHVCQMLERASDMPFAPMTTTTDRCAVSAG</sequence>
<keyword evidence="5" id="KW-0408">Iron</keyword>
<evidence type="ECO:0000256" key="3">
    <source>
        <dbReference type="ARBA" id="ARBA00022723"/>
    </source>
</evidence>